<gene>
    <name evidence="1" type="ORF">NQZ67_17920</name>
</gene>
<reference evidence="1" key="1">
    <citation type="submission" date="2022-08" db="EMBL/GenBank/DDBJ databases">
        <title>The genomic sequence of strain Paenibacillus sp. SCIV0701.</title>
        <authorList>
            <person name="Zhao H."/>
        </authorList>
    </citation>
    <scope>NUCLEOTIDE SEQUENCE</scope>
    <source>
        <strain evidence="1">SCIV0701</strain>
    </source>
</reference>
<evidence type="ECO:0000313" key="1">
    <source>
        <dbReference type="EMBL" id="MCR2805764.1"/>
    </source>
</evidence>
<protein>
    <submittedName>
        <fullName evidence="1">Uncharacterized protein</fullName>
    </submittedName>
</protein>
<organism evidence="1 2">
    <name type="scientific">Paenibacillus soyae</name>
    <dbReference type="NCBI Taxonomy" id="2969249"/>
    <lineage>
        <taxon>Bacteria</taxon>
        <taxon>Bacillati</taxon>
        <taxon>Bacillota</taxon>
        <taxon>Bacilli</taxon>
        <taxon>Bacillales</taxon>
        <taxon>Paenibacillaceae</taxon>
        <taxon>Paenibacillus</taxon>
    </lineage>
</organism>
<proteinExistence type="predicted"/>
<sequence>MHAQTEKIIEGYRYYGRSNLANVNAFSAALKQAGSGYGYTPWLYGAMGAPFLFRTVEDVNTEPVLHELPHERIVGLLNNLGVRVEGMSEVASGERLAALREEAWNTVRDKVDRGIPCFGRGFYFSYGETSVVQGYNAAEGTYIISCWHDIQSVPRHTLGERDGLVDLYWMTSDGQTEDDRRTVRDALALAVEYAEGRLTSEDTYVGVAAYGHWVEQLRKGAVDGWFFAYAAHEWDTLKTHGYKFLEEAKVRLGTQAPAALDQAIREFKAVQARIHQVYELFPWSQPRGLITDTERRLEAARLLEEAAPHDAAAIEAFRSVVDELGESADGNRGMPA</sequence>
<dbReference type="RefSeq" id="WP_257448596.1">
    <property type="nucleotide sequence ID" value="NZ_JANIPJ010000013.1"/>
</dbReference>
<dbReference type="AlphaFoldDB" id="A0A9X2MS07"/>
<comment type="caution">
    <text evidence="1">The sequence shown here is derived from an EMBL/GenBank/DDBJ whole genome shotgun (WGS) entry which is preliminary data.</text>
</comment>
<accession>A0A9X2MS07</accession>
<name>A0A9X2MS07_9BACL</name>
<keyword evidence="2" id="KW-1185">Reference proteome</keyword>
<dbReference type="EMBL" id="JANIPJ010000013">
    <property type="protein sequence ID" value="MCR2805764.1"/>
    <property type="molecule type" value="Genomic_DNA"/>
</dbReference>
<evidence type="ECO:0000313" key="2">
    <source>
        <dbReference type="Proteomes" id="UP001141950"/>
    </source>
</evidence>
<dbReference type="Proteomes" id="UP001141950">
    <property type="component" value="Unassembled WGS sequence"/>
</dbReference>